<name>A0A1H3ECV3_9FIRM</name>
<dbReference type="PANTHER" id="PTHR32494:SF5">
    <property type="entry name" value="ALLANTOATE AMIDOHYDROLASE"/>
    <property type="match status" value="1"/>
</dbReference>
<dbReference type="InterPro" id="IPR007484">
    <property type="entry name" value="Peptidase_M28"/>
</dbReference>
<keyword evidence="1" id="KW-0378">Hydrolase</keyword>
<dbReference type="InterPro" id="IPR010158">
    <property type="entry name" value="Amidase_Cbmase"/>
</dbReference>
<proteinExistence type="predicted"/>
<organism evidence="3 4">
    <name type="scientific">Tepidimicrobium xylanilyticum</name>
    <dbReference type="NCBI Taxonomy" id="1123352"/>
    <lineage>
        <taxon>Bacteria</taxon>
        <taxon>Bacillati</taxon>
        <taxon>Bacillota</taxon>
        <taxon>Tissierellia</taxon>
        <taxon>Tissierellales</taxon>
        <taxon>Tepidimicrobiaceae</taxon>
        <taxon>Tepidimicrobium</taxon>
    </lineage>
</organism>
<dbReference type="SUPFAM" id="SSF53187">
    <property type="entry name" value="Zn-dependent exopeptidases"/>
    <property type="match status" value="1"/>
</dbReference>
<accession>A0A1H3ECV3</accession>
<evidence type="ECO:0000313" key="4">
    <source>
        <dbReference type="Proteomes" id="UP000198828"/>
    </source>
</evidence>
<feature type="domain" description="Peptidase M28" evidence="2">
    <location>
        <begin position="21"/>
        <end position="78"/>
    </location>
</feature>
<protein>
    <submittedName>
        <fullName evidence="3">Peptidase family M28</fullName>
    </submittedName>
</protein>
<dbReference type="PANTHER" id="PTHR32494">
    <property type="entry name" value="ALLANTOATE DEIMINASE-RELATED"/>
    <property type="match status" value="1"/>
</dbReference>
<sequence length="79" mass="9001">MGSKTIWKEYKEIPTWIMLGNIFGIWSTSKNEDKEQVMVGSHIDTVIDAGIYDGCYGVISGIEVIETLIEEGFKPYRRL</sequence>
<gene>
    <name evidence="3" type="ORF">SAMN05660923_02880</name>
</gene>
<dbReference type="AlphaFoldDB" id="A0A1H3ECV3"/>
<dbReference type="RefSeq" id="WP_143035294.1">
    <property type="nucleotide sequence ID" value="NZ_FNNG01000019.1"/>
</dbReference>
<keyword evidence="4" id="KW-1185">Reference proteome</keyword>
<dbReference type="Pfam" id="PF04389">
    <property type="entry name" value="Peptidase_M28"/>
    <property type="match status" value="1"/>
</dbReference>
<dbReference type="GO" id="GO:0016813">
    <property type="term" value="F:hydrolase activity, acting on carbon-nitrogen (but not peptide) bonds, in linear amidines"/>
    <property type="evidence" value="ECO:0007669"/>
    <property type="project" value="InterPro"/>
</dbReference>
<dbReference type="Gene3D" id="3.40.630.10">
    <property type="entry name" value="Zn peptidases"/>
    <property type="match status" value="1"/>
</dbReference>
<dbReference type="OrthoDB" id="9808195at2"/>
<reference evidence="3 4" key="1">
    <citation type="submission" date="2016-10" db="EMBL/GenBank/DDBJ databases">
        <authorList>
            <person name="de Groot N.N."/>
        </authorList>
    </citation>
    <scope>NUCLEOTIDE SEQUENCE [LARGE SCALE GENOMIC DNA]</scope>
    <source>
        <strain evidence="3 4">DSM 23310</strain>
    </source>
</reference>
<dbReference type="Proteomes" id="UP000198828">
    <property type="component" value="Unassembled WGS sequence"/>
</dbReference>
<evidence type="ECO:0000256" key="1">
    <source>
        <dbReference type="ARBA" id="ARBA00022801"/>
    </source>
</evidence>
<dbReference type="EMBL" id="FNNG01000019">
    <property type="protein sequence ID" value="SDX76430.1"/>
    <property type="molecule type" value="Genomic_DNA"/>
</dbReference>
<evidence type="ECO:0000313" key="3">
    <source>
        <dbReference type="EMBL" id="SDX76430.1"/>
    </source>
</evidence>
<evidence type="ECO:0000259" key="2">
    <source>
        <dbReference type="Pfam" id="PF04389"/>
    </source>
</evidence>